<evidence type="ECO:0000313" key="1">
    <source>
        <dbReference type="EMBL" id="KAA1105807.1"/>
    </source>
</evidence>
<evidence type="ECO:0000313" key="4">
    <source>
        <dbReference type="Proteomes" id="UP000325313"/>
    </source>
</evidence>
<dbReference type="Proteomes" id="UP000325313">
    <property type="component" value="Unassembled WGS sequence"/>
</dbReference>
<protein>
    <submittedName>
        <fullName evidence="2">Uncharacterized protein</fullName>
    </submittedName>
</protein>
<dbReference type="AlphaFoldDB" id="A0A5B0SAG7"/>
<dbReference type="Proteomes" id="UP000324748">
    <property type="component" value="Unassembled WGS sequence"/>
</dbReference>
<evidence type="ECO:0000313" key="2">
    <source>
        <dbReference type="EMBL" id="KAA1135106.1"/>
    </source>
</evidence>
<proteinExistence type="predicted"/>
<keyword evidence="3" id="KW-1185">Reference proteome</keyword>
<sequence length="84" mass="8965">MPALLPIPLPLPLTPVAKPLSTLSLPITGHMTPGSSSNLDHSASPRPCSCSLLVWLSFNSQILLLLCYRKIEIDTGKNSIVSVT</sequence>
<reference evidence="3 4" key="1">
    <citation type="submission" date="2019-05" db="EMBL/GenBank/DDBJ databases">
        <title>Emergence of the Ug99 lineage of the wheat stem rust pathogen through somatic hybridization.</title>
        <authorList>
            <person name="Li F."/>
            <person name="Upadhyaya N.M."/>
            <person name="Sperschneider J."/>
            <person name="Matny O."/>
            <person name="Nguyen-Phuc H."/>
            <person name="Mago R."/>
            <person name="Raley C."/>
            <person name="Miller M.E."/>
            <person name="Silverstein K.A.T."/>
            <person name="Henningsen E."/>
            <person name="Hirsch C.D."/>
            <person name="Visser B."/>
            <person name="Pretorius Z.A."/>
            <person name="Steffenson B.J."/>
            <person name="Schwessinger B."/>
            <person name="Dodds P.N."/>
            <person name="Figueroa M."/>
        </authorList>
    </citation>
    <scope>NUCLEOTIDE SEQUENCE [LARGE SCALE GENOMIC DNA]</scope>
    <source>
        <strain evidence="1">21-0</strain>
        <strain evidence="2 4">Ug99</strain>
    </source>
</reference>
<organism evidence="2 4">
    <name type="scientific">Puccinia graminis f. sp. tritici</name>
    <dbReference type="NCBI Taxonomy" id="56615"/>
    <lineage>
        <taxon>Eukaryota</taxon>
        <taxon>Fungi</taxon>
        <taxon>Dikarya</taxon>
        <taxon>Basidiomycota</taxon>
        <taxon>Pucciniomycotina</taxon>
        <taxon>Pucciniomycetes</taxon>
        <taxon>Pucciniales</taxon>
        <taxon>Pucciniaceae</taxon>
        <taxon>Puccinia</taxon>
    </lineage>
</organism>
<dbReference type="EMBL" id="VSWC01000040">
    <property type="protein sequence ID" value="KAA1105807.1"/>
    <property type="molecule type" value="Genomic_DNA"/>
</dbReference>
<name>A0A5B0SAG7_PUCGR</name>
<evidence type="ECO:0000313" key="3">
    <source>
        <dbReference type="Proteomes" id="UP000324748"/>
    </source>
</evidence>
<comment type="caution">
    <text evidence="2">The sequence shown here is derived from an EMBL/GenBank/DDBJ whole genome shotgun (WGS) entry which is preliminary data.</text>
</comment>
<accession>A0A5B0SAG7</accession>
<gene>
    <name evidence="1" type="ORF">PGT21_020281</name>
    <name evidence="2" type="ORF">PGTUg99_012647</name>
</gene>
<dbReference type="EMBL" id="VDEP01000041">
    <property type="protein sequence ID" value="KAA1135106.1"/>
    <property type="molecule type" value="Genomic_DNA"/>
</dbReference>